<reference evidence="3 4" key="1">
    <citation type="submission" date="2020-04" db="EMBL/GenBank/DDBJ databases">
        <authorList>
            <person name="Laetsch R D."/>
            <person name="Stevens L."/>
            <person name="Kumar S."/>
            <person name="Blaxter L. M."/>
        </authorList>
    </citation>
    <scope>NUCLEOTIDE SEQUENCE [LARGE SCALE GENOMIC DNA]</scope>
</reference>
<dbReference type="InterPro" id="IPR035427">
    <property type="entry name" value="Tim10-like_dom_sf"/>
</dbReference>
<feature type="compositionally biased region" description="Polar residues" evidence="1">
    <location>
        <begin position="200"/>
        <end position="211"/>
    </location>
</feature>
<dbReference type="AlphaFoldDB" id="A0A8S1EM17"/>
<feature type="domain" description="Tim10-like" evidence="2">
    <location>
        <begin position="358"/>
        <end position="422"/>
    </location>
</feature>
<dbReference type="OrthoDB" id="344165at2759"/>
<evidence type="ECO:0000256" key="1">
    <source>
        <dbReference type="SAM" id="MobiDB-lite"/>
    </source>
</evidence>
<organism evidence="3 4">
    <name type="scientific">Caenorhabditis bovis</name>
    <dbReference type="NCBI Taxonomy" id="2654633"/>
    <lineage>
        <taxon>Eukaryota</taxon>
        <taxon>Metazoa</taxon>
        <taxon>Ecdysozoa</taxon>
        <taxon>Nematoda</taxon>
        <taxon>Chromadorea</taxon>
        <taxon>Rhabditida</taxon>
        <taxon>Rhabditina</taxon>
        <taxon>Rhabditomorpha</taxon>
        <taxon>Rhabditoidea</taxon>
        <taxon>Rhabditidae</taxon>
        <taxon>Peloderinae</taxon>
        <taxon>Caenorhabditis</taxon>
    </lineage>
</organism>
<dbReference type="Pfam" id="PF02953">
    <property type="entry name" value="zf-Tim10_DDP"/>
    <property type="match status" value="1"/>
</dbReference>
<accession>A0A8S1EM17</accession>
<evidence type="ECO:0000313" key="4">
    <source>
        <dbReference type="Proteomes" id="UP000494206"/>
    </source>
</evidence>
<protein>
    <recommendedName>
        <fullName evidence="2">Tim10-like domain-containing protein</fullName>
    </recommendedName>
</protein>
<evidence type="ECO:0000313" key="3">
    <source>
        <dbReference type="EMBL" id="CAB3402140.1"/>
    </source>
</evidence>
<dbReference type="Proteomes" id="UP000494206">
    <property type="component" value="Unassembled WGS sequence"/>
</dbReference>
<feature type="compositionally biased region" description="Low complexity" evidence="1">
    <location>
        <begin position="212"/>
        <end position="229"/>
    </location>
</feature>
<name>A0A8S1EM17_9PELO</name>
<dbReference type="SUPFAM" id="SSF144122">
    <property type="entry name" value="Tim10-like"/>
    <property type="match status" value="1"/>
</dbReference>
<keyword evidence="4" id="KW-1185">Reference proteome</keyword>
<gene>
    <name evidence="3" type="ORF">CBOVIS_LOCUS4796</name>
</gene>
<proteinExistence type="predicted"/>
<dbReference type="InterPro" id="IPR004217">
    <property type="entry name" value="Tim10-like"/>
</dbReference>
<feature type="compositionally biased region" description="Basic residues" evidence="1">
    <location>
        <begin position="230"/>
        <end position="247"/>
    </location>
</feature>
<feature type="region of interest" description="Disordered" evidence="1">
    <location>
        <begin position="194"/>
        <end position="251"/>
    </location>
</feature>
<feature type="compositionally biased region" description="Low complexity" evidence="1">
    <location>
        <begin position="281"/>
        <end position="290"/>
    </location>
</feature>
<dbReference type="Gene3D" id="1.10.287.810">
    <property type="entry name" value="Mitochondrial import inner membrane translocase subunit tim13 like domains"/>
    <property type="match status" value="1"/>
</dbReference>
<dbReference type="EMBL" id="CADEPM010000003">
    <property type="protein sequence ID" value="CAB3402140.1"/>
    <property type="molecule type" value="Genomic_DNA"/>
</dbReference>
<evidence type="ECO:0000259" key="2">
    <source>
        <dbReference type="Pfam" id="PF02953"/>
    </source>
</evidence>
<comment type="caution">
    <text evidence="3">The sequence shown here is derived from an EMBL/GenBank/DDBJ whole genome shotgun (WGS) entry which is preliminary data.</text>
</comment>
<sequence>MHEKQRRIEINSVIDEMAEIMFPSSSETNKRATTKRLDKCLVIGKFLESYREALKEAQPIDWSFETGEAAESITFHLRDFIIQNITGDVLATFGFKKEAMIGTDFRRFLDFPVATSISNRFQDLNGKFAFSMRTLKACQFECVAYGNKTPSHQDVTLVCVPTLSEDSFAQFATTSKSKLAEELPILANLLKKSDNENKGSEMTSNPSLNCETASTSSFMSPKSTSSLGSIKKKGKKAEKKSPRKKPVKTANAIVESYSLDDKTKAAKAVNVREEGTGTSNSSLASPPALLSPTTPVISPYEVLAPGYRDIWLRIQSERILLEERVIAKEMELQSLMMVARTPTTKMDSADPQLARFLQQLQAETQRQKFTEQVHTLTGRCWDVCFSDYRPPSKMDGKTQTCIQNCVNRMIDASNFMVEHLQKMNTGGM</sequence>
<feature type="region of interest" description="Disordered" evidence="1">
    <location>
        <begin position="271"/>
        <end position="290"/>
    </location>
</feature>